<dbReference type="InterPro" id="IPR036662">
    <property type="entry name" value="PTS_EIIA_man-typ_sf"/>
</dbReference>
<evidence type="ECO:0000256" key="1">
    <source>
        <dbReference type="ARBA" id="ARBA00022679"/>
    </source>
</evidence>
<dbReference type="InterPro" id="IPR004701">
    <property type="entry name" value="PTS_EIIA_man-typ"/>
</dbReference>
<protein>
    <submittedName>
        <fullName evidence="3">PTS mannose transporter subunit IIA</fullName>
    </submittedName>
</protein>
<dbReference type="EMBL" id="CP028103">
    <property type="protein sequence ID" value="AVQ31067.1"/>
    <property type="molecule type" value="Genomic_DNA"/>
</dbReference>
<dbReference type="Pfam" id="PF03610">
    <property type="entry name" value="EIIA-man"/>
    <property type="match status" value="1"/>
</dbReference>
<evidence type="ECO:0000259" key="2">
    <source>
        <dbReference type="PROSITE" id="PS51096"/>
    </source>
</evidence>
<dbReference type="Gene3D" id="3.40.50.510">
    <property type="entry name" value="Phosphotransferase system, mannose-type IIA component"/>
    <property type="match status" value="1"/>
</dbReference>
<proteinExistence type="predicted"/>
<accession>A0ABN5JKG0</accession>
<evidence type="ECO:0000313" key="3">
    <source>
        <dbReference type="EMBL" id="AVQ31067.1"/>
    </source>
</evidence>
<organism evidence="3 4">
    <name type="scientific">Fusobacterium varium ATCC 27725</name>
    <dbReference type="NCBI Taxonomy" id="469618"/>
    <lineage>
        <taxon>Bacteria</taxon>
        <taxon>Fusobacteriati</taxon>
        <taxon>Fusobacteriota</taxon>
        <taxon>Fusobacteriia</taxon>
        <taxon>Fusobacteriales</taxon>
        <taxon>Fusobacteriaceae</taxon>
        <taxon>Fusobacterium</taxon>
    </lineage>
</organism>
<feature type="domain" description="PTS EIIA type-4" evidence="2">
    <location>
        <begin position="4"/>
        <end position="126"/>
    </location>
</feature>
<name>A0ABN5JKG0_FUSVA</name>
<dbReference type="Proteomes" id="UP000241238">
    <property type="component" value="Chromosome"/>
</dbReference>
<reference evidence="4" key="1">
    <citation type="journal article" date="2018" name="MSphere">
        <title>Fusobacterium Genomics Using MinION and Illumina Sequencing Enables Genome Completion and Correction.</title>
        <authorList>
            <person name="Todd S.M."/>
            <person name="Settlage R.E."/>
            <person name="Lahmers K.K."/>
            <person name="Slade D.J."/>
        </authorList>
    </citation>
    <scope>NUCLEOTIDE SEQUENCE [LARGE SCALE GENOMIC DNA]</scope>
    <source>
        <strain evidence="4">ATCC 27725</strain>
    </source>
</reference>
<sequence>MNEMIYFVMVTHGKFAEGIKNSIEIVLGKFKNLECLSCYTEENFNLDREIDKILMKHKDKQIIAITDIFGGSVNNAFMEKTALNPNLYVVCGLNLSLMLALLGEYEEYETADELIKDAIANSSDAVKYCNLELEKNEKIEDEDF</sequence>
<dbReference type="PROSITE" id="PS51096">
    <property type="entry name" value="PTS_EIIA_TYPE_4"/>
    <property type="match status" value="1"/>
</dbReference>
<gene>
    <name evidence="3" type="ORF">C4N18_07525</name>
</gene>
<keyword evidence="1" id="KW-0808">Transferase</keyword>
<evidence type="ECO:0000313" key="4">
    <source>
        <dbReference type="Proteomes" id="UP000241238"/>
    </source>
</evidence>
<dbReference type="PANTHER" id="PTHR33799:SF1">
    <property type="entry name" value="PTS SYSTEM MANNOSE-SPECIFIC EIIAB COMPONENT-RELATED"/>
    <property type="match status" value="1"/>
</dbReference>
<dbReference type="SUPFAM" id="SSF53062">
    <property type="entry name" value="PTS system fructose IIA component-like"/>
    <property type="match status" value="1"/>
</dbReference>
<dbReference type="PANTHER" id="PTHR33799">
    <property type="entry name" value="PTS PERMEASE-RELATED-RELATED"/>
    <property type="match status" value="1"/>
</dbReference>
<dbReference type="InterPro" id="IPR051471">
    <property type="entry name" value="Bacterial_PTS_sugar_comp"/>
</dbReference>
<keyword evidence="4" id="KW-1185">Reference proteome</keyword>